<gene>
    <name evidence="2" type="primary">ycgJ_2</name>
    <name evidence="2" type="ORF">NCTC11842_01540</name>
</gene>
<evidence type="ECO:0000313" key="2">
    <source>
        <dbReference type="EMBL" id="SPZ05019.1"/>
    </source>
</evidence>
<dbReference type="CDD" id="cd02440">
    <property type="entry name" value="AdoMet_MTases"/>
    <property type="match status" value="1"/>
</dbReference>
<dbReference type="InterPro" id="IPR013216">
    <property type="entry name" value="Methyltransf_11"/>
</dbReference>
<protein>
    <submittedName>
        <fullName evidence="2">Type 11 methyltransferase</fullName>
        <ecNumber evidence="2">2.1.1.-</ecNumber>
    </submittedName>
</protein>
<dbReference type="Gene3D" id="3.40.50.150">
    <property type="entry name" value="Vaccinia Virus protein VP39"/>
    <property type="match status" value="1"/>
</dbReference>
<name>A0A2X2EA35_PSELU</name>
<evidence type="ECO:0000313" key="3">
    <source>
        <dbReference type="Proteomes" id="UP000250443"/>
    </source>
</evidence>
<organism evidence="2 3">
    <name type="scientific">Pseudomonas luteola</name>
    <dbReference type="NCBI Taxonomy" id="47886"/>
    <lineage>
        <taxon>Bacteria</taxon>
        <taxon>Pseudomonadati</taxon>
        <taxon>Pseudomonadota</taxon>
        <taxon>Gammaproteobacteria</taxon>
        <taxon>Pseudomonadales</taxon>
        <taxon>Pseudomonadaceae</taxon>
        <taxon>Pseudomonas</taxon>
    </lineage>
</organism>
<dbReference type="InterPro" id="IPR029063">
    <property type="entry name" value="SAM-dependent_MTases_sf"/>
</dbReference>
<sequence>MKVYDQCVLPCLIHSVMNSRRLDAYRKRLAIQAKGVALEIGFGSGRNLPFYIPDQVERLYALEPDANMLRLGQKDISHAPFPIDILHCTAEHIPLPDRSIDTALCSWTLCSVPDIRMALHEIRRVLKPDGYFAFCEHGLASDPGVARWQQKLTPMWSRFVGGCHLDRSIDELLRDSGFRIARLENSYQSMVKPMSYMYEGLADLEGAKSTADAL</sequence>
<dbReference type="InterPro" id="IPR052356">
    <property type="entry name" value="Thiol_S-MT"/>
</dbReference>
<keyword evidence="2" id="KW-0808">Transferase</keyword>
<evidence type="ECO:0000259" key="1">
    <source>
        <dbReference type="Pfam" id="PF08241"/>
    </source>
</evidence>
<reference evidence="2 3" key="1">
    <citation type="submission" date="2018-06" db="EMBL/GenBank/DDBJ databases">
        <authorList>
            <consortium name="Pathogen Informatics"/>
            <person name="Doyle S."/>
        </authorList>
    </citation>
    <scope>NUCLEOTIDE SEQUENCE [LARGE SCALE GENOMIC DNA]</scope>
    <source>
        <strain evidence="2 3">NCTC11842</strain>
    </source>
</reference>
<dbReference type="GO" id="GO:0008757">
    <property type="term" value="F:S-adenosylmethionine-dependent methyltransferase activity"/>
    <property type="evidence" value="ECO:0007669"/>
    <property type="project" value="InterPro"/>
</dbReference>
<dbReference type="GO" id="GO:0032259">
    <property type="term" value="P:methylation"/>
    <property type="evidence" value="ECO:0007669"/>
    <property type="project" value="UniProtKB-KW"/>
</dbReference>
<dbReference type="RefSeq" id="WP_112297666.1">
    <property type="nucleotide sequence ID" value="NZ_UAUF01000010.1"/>
</dbReference>
<dbReference type="EMBL" id="UAUF01000010">
    <property type="protein sequence ID" value="SPZ05019.1"/>
    <property type="molecule type" value="Genomic_DNA"/>
</dbReference>
<accession>A0A2X2EA35</accession>
<feature type="domain" description="Methyltransferase type 11" evidence="1">
    <location>
        <begin position="38"/>
        <end position="134"/>
    </location>
</feature>
<dbReference type="SUPFAM" id="SSF53335">
    <property type="entry name" value="S-adenosyl-L-methionine-dependent methyltransferases"/>
    <property type="match status" value="1"/>
</dbReference>
<dbReference type="PANTHER" id="PTHR45036">
    <property type="entry name" value="METHYLTRANSFERASE LIKE 7B"/>
    <property type="match status" value="1"/>
</dbReference>
<dbReference type="EC" id="2.1.1.-" evidence="2"/>
<dbReference type="AlphaFoldDB" id="A0A2X2EA35"/>
<keyword evidence="2" id="KW-0489">Methyltransferase</keyword>
<dbReference type="Pfam" id="PF08241">
    <property type="entry name" value="Methyltransf_11"/>
    <property type="match status" value="1"/>
</dbReference>
<dbReference type="PANTHER" id="PTHR45036:SF1">
    <property type="entry name" value="METHYLTRANSFERASE LIKE 7A"/>
    <property type="match status" value="1"/>
</dbReference>
<dbReference type="Proteomes" id="UP000250443">
    <property type="component" value="Unassembled WGS sequence"/>
</dbReference>
<proteinExistence type="predicted"/>